<evidence type="ECO:0000313" key="1">
    <source>
        <dbReference type="EMBL" id="KAG9257718.1"/>
    </source>
</evidence>
<accession>A0A9P7ZU80</accession>
<protein>
    <submittedName>
        <fullName evidence="1">Uncharacterized protein</fullName>
    </submittedName>
</protein>
<reference evidence="1" key="1">
    <citation type="journal article" date="2021" name="IMA Fungus">
        <title>Genomic characterization of three marine fungi, including Emericellopsis atlantica sp. nov. with signatures of a generalist lifestyle and marine biomass degradation.</title>
        <authorList>
            <person name="Hagestad O.C."/>
            <person name="Hou L."/>
            <person name="Andersen J.H."/>
            <person name="Hansen E.H."/>
            <person name="Altermark B."/>
            <person name="Li C."/>
            <person name="Kuhnert E."/>
            <person name="Cox R.J."/>
            <person name="Crous P.W."/>
            <person name="Spatafora J.W."/>
            <person name="Lail K."/>
            <person name="Amirebrahimi M."/>
            <person name="Lipzen A."/>
            <person name="Pangilinan J."/>
            <person name="Andreopoulos W."/>
            <person name="Hayes R.D."/>
            <person name="Ng V."/>
            <person name="Grigoriev I.V."/>
            <person name="Jackson S.A."/>
            <person name="Sutton T.D.S."/>
            <person name="Dobson A.D.W."/>
            <person name="Rama T."/>
        </authorList>
    </citation>
    <scope>NUCLEOTIDE SEQUENCE</scope>
    <source>
        <strain evidence="1">TS7</strain>
    </source>
</reference>
<organism evidence="1 2">
    <name type="scientific">Emericellopsis atlantica</name>
    <dbReference type="NCBI Taxonomy" id="2614577"/>
    <lineage>
        <taxon>Eukaryota</taxon>
        <taxon>Fungi</taxon>
        <taxon>Dikarya</taxon>
        <taxon>Ascomycota</taxon>
        <taxon>Pezizomycotina</taxon>
        <taxon>Sordariomycetes</taxon>
        <taxon>Hypocreomycetidae</taxon>
        <taxon>Hypocreales</taxon>
        <taxon>Bionectriaceae</taxon>
        <taxon>Emericellopsis</taxon>
    </lineage>
</organism>
<proteinExistence type="predicted"/>
<comment type="caution">
    <text evidence="1">The sequence shown here is derived from an EMBL/GenBank/DDBJ whole genome shotgun (WGS) entry which is preliminary data.</text>
</comment>
<evidence type="ECO:0000313" key="2">
    <source>
        <dbReference type="Proteomes" id="UP000887229"/>
    </source>
</evidence>
<dbReference type="Proteomes" id="UP000887229">
    <property type="component" value="Unassembled WGS sequence"/>
</dbReference>
<dbReference type="AlphaFoldDB" id="A0A9P7ZU80"/>
<dbReference type="RefSeq" id="XP_046121642.1">
    <property type="nucleotide sequence ID" value="XM_046259560.1"/>
</dbReference>
<name>A0A9P7ZU80_9HYPO</name>
<gene>
    <name evidence="1" type="ORF">F5Z01DRAFT_411606</name>
</gene>
<dbReference type="EMBL" id="MU251245">
    <property type="protein sequence ID" value="KAG9257718.1"/>
    <property type="molecule type" value="Genomic_DNA"/>
</dbReference>
<keyword evidence="2" id="KW-1185">Reference proteome</keyword>
<dbReference type="GeneID" id="70290463"/>
<sequence length="172" mass="19450">MPRSDIILVRRAVILQLTTLLLRTSHLPLSSVILHLTLSTTHICQIPSLLVAEVRLTRDCVKMINTANVARPRFLTIKIPIGWPPSWSWYFSASQLESMAHEISEPIEEELLPGEGANLSSVPAQAAGHRLTRQGLQDYERVLGRPLLWRRWQVLSTRSSIQTKQTEKLTNA</sequence>